<evidence type="ECO:0000313" key="27">
    <source>
        <dbReference type="Proteomes" id="UP000006727"/>
    </source>
</evidence>
<dbReference type="InterPro" id="IPR008893">
    <property type="entry name" value="WGR_domain"/>
</dbReference>
<dbReference type="SUPFAM" id="SSF57716">
    <property type="entry name" value="Glucocorticoid receptor-like (DNA-binding domain)"/>
    <property type="match status" value="2"/>
</dbReference>
<keyword evidence="12 18" id="KW-0520">NAD</keyword>
<dbReference type="InterPro" id="IPR036957">
    <property type="entry name" value="Znf_PARP_sf"/>
</dbReference>
<organism evidence="25">
    <name type="scientific">Physcomitrium patens</name>
    <name type="common">Spreading-leaved earth moss</name>
    <name type="synonym">Physcomitrella patens</name>
    <dbReference type="NCBI Taxonomy" id="3218"/>
    <lineage>
        <taxon>Eukaryota</taxon>
        <taxon>Viridiplantae</taxon>
        <taxon>Streptophyta</taxon>
        <taxon>Embryophyta</taxon>
        <taxon>Bryophyta</taxon>
        <taxon>Bryophytina</taxon>
        <taxon>Bryopsida</taxon>
        <taxon>Funariidae</taxon>
        <taxon>Funariales</taxon>
        <taxon>Funariaceae</taxon>
        <taxon>Physcomitrium</taxon>
    </lineage>
</organism>
<dbReference type="GO" id="GO:0005730">
    <property type="term" value="C:nucleolus"/>
    <property type="evidence" value="ECO:0000318"/>
    <property type="project" value="GO_Central"/>
</dbReference>
<dbReference type="PaxDb" id="3218-PP1S114_181V6.1"/>
<evidence type="ECO:0000259" key="21">
    <source>
        <dbReference type="PROSITE" id="PS50172"/>
    </source>
</evidence>
<dbReference type="CDD" id="cd01437">
    <property type="entry name" value="parp_like"/>
    <property type="match status" value="1"/>
</dbReference>
<evidence type="ECO:0000256" key="15">
    <source>
        <dbReference type="ARBA" id="ARBA00024347"/>
    </source>
</evidence>
<reference evidence="25 27" key="2">
    <citation type="journal article" date="2018" name="Plant J.">
        <title>The Physcomitrella patens chromosome-scale assembly reveals moss genome structure and evolution.</title>
        <authorList>
            <person name="Lang D."/>
            <person name="Ullrich K.K."/>
            <person name="Murat F."/>
            <person name="Fuchs J."/>
            <person name="Jenkins J."/>
            <person name="Haas F.B."/>
            <person name="Piednoel M."/>
            <person name="Gundlach H."/>
            <person name="Van Bel M."/>
            <person name="Meyberg R."/>
            <person name="Vives C."/>
            <person name="Morata J."/>
            <person name="Symeonidi A."/>
            <person name="Hiss M."/>
            <person name="Muchero W."/>
            <person name="Kamisugi Y."/>
            <person name="Saleh O."/>
            <person name="Blanc G."/>
            <person name="Decker E.L."/>
            <person name="van Gessel N."/>
            <person name="Grimwood J."/>
            <person name="Hayes R.D."/>
            <person name="Graham S.W."/>
            <person name="Gunter L.E."/>
            <person name="McDaniel S.F."/>
            <person name="Hoernstein S.N.W."/>
            <person name="Larsson A."/>
            <person name="Li F.W."/>
            <person name="Perroud P.F."/>
            <person name="Phillips J."/>
            <person name="Ranjan P."/>
            <person name="Rokshar D.S."/>
            <person name="Rothfels C.J."/>
            <person name="Schneider L."/>
            <person name="Shu S."/>
            <person name="Stevenson D.W."/>
            <person name="Thummler F."/>
            <person name="Tillich M."/>
            <person name="Villarreal Aguilar J.C."/>
            <person name="Widiez T."/>
            <person name="Wong G.K."/>
            <person name="Wymore A."/>
            <person name="Zhang Y."/>
            <person name="Zimmer A.D."/>
            <person name="Quatrano R.S."/>
            <person name="Mayer K.F.X."/>
            <person name="Goodstein D."/>
            <person name="Casacuberta J.M."/>
            <person name="Vandepoele K."/>
            <person name="Reski R."/>
            <person name="Cuming A.C."/>
            <person name="Tuskan G.A."/>
            <person name="Maumus F."/>
            <person name="Salse J."/>
            <person name="Schmutz J."/>
            <person name="Rensing S.A."/>
        </authorList>
    </citation>
    <scope>NUCLEOTIDE SEQUENCE [LARGE SCALE GENOMIC DNA]</scope>
    <source>
        <strain evidence="26 27">cv. Gransden 2004</strain>
    </source>
</reference>
<dbReference type="FunFam" id="1.10.20.130:FF:000001">
    <property type="entry name" value="Poly [ADP-ribose] polymerase"/>
    <property type="match status" value="1"/>
</dbReference>
<feature type="domain" description="WGR" evidence="24">
    <location>
        <begin position="566"/>
        <end position="666"/>
    </location>
</feature>
<evidence type="ECO:0000256" key="18">
    <source>
        <dbReference type="RuleBase" id="RU362114"/>
    </source>
</evidence>
<dbReference type="Gene3D" id="2.20.25.630">
    <property type="match status" value="1"/>
</dbReference>
<dbReference type="GO" id="GO:0006302">
    <property type="term" value="P:double-strand break repair"/>
    <property type="evidence" value="ECO:0000318"/>
    <property type="project" value="GO_Central"/>
</dbReference>
<protein>
    <recommendedName>
        <fullName evidence="18">Poly [ADP-ribose] polymerase</fullName>
        <shortName evidence="18">PARP</shortName>
        <ecNumber evidence="18">2.4.2.-</ecNumber>
    </recommendedName>
</protein>
<evidence type="ECO:0000256" key="4">
    <source>
        <dbReference type="ARBA" id="ARBA00022676"/>
    </source>
</evidence>
<dbReference type="PROSITE" id="PS51060">
    <property type="entry name" value="PARP_ALPHA_HD"/>
    <property type="match status" value="1"/>
</dbReference>
<comment type="subcellular location">
    <subcellularLocation>
        <location evidence="3">Nucleus</location>
    </subcellularLocation>
</comment>
<dbReference type="SUPFAM" id="SSF56399">
    <property type="entry name" value="ADP-ribosylation"/>
    <property type="match status" value="1"/>
</dbReference>
<feature type="domain" description="PARP-type" evidence="20">
    <location>
        <begin position="10"/>
        <end position="93"/>
    </location>
</feature>
<dbReference type="Pfam" id="PF05406">
    <property type="entry name" value="WGR"/>
    <property type="match status" value="1"/>
</dbReference>
<dbReference type="InterPro" id="IPR038650">
    <property type="entry name" value="PADR1_C_dom_sf"/>
</dbReference>
<dbReference type="PANTHER" id="PTHR10459:SF80">
    <property type="entry name" value="POLY [ADP-RIBOSE] POLYMERASE 1"/>
    <property type="match status" value="1"/>
</dbReference>
<evidence type="ECO:0000256" key="2">
    <source>
        <dbReference type="ARBA" id="ARBA00000459"/>
    </source>
</evidence>
<dbReference type="EnsemblPlants" id="Pp3c8_17220V3.1">
    <property type="protein sequence ID" value="Pp3c8_17220V3.1"/>
    <property type="gene ID" value="Pp3c8_17220"/>
</dbReference>
<dbReference type="SUPFAM" id="SSF52113">
    <property type="entry name" value="BRCT domain"/>
    <property type="match status" value="1"/>
</dbReference>
<dbReference type="SUPFAM" id="SSF142921">
    <property type="entry name" value="WGR domain-like"/>
    <property type="match status" value="1"/>
</dbReference>
<dbReference type="EMBL" id="ABEU02000008">
    <property type="protein sequence ID" value="PNR49793.1"/>
    <property type="molecule type" value="Genomic_DNA"/>
</dbReference>
<keyword evidence="10" id="KW-0863">Zinc-finger</keyword>
<feature type="domain" description="BRCT" evidence="21">
    <location>
        <begin position="443"/>
        <end position="538"/>
    </location>
</feature>
<dbReference type="PANTHER" id="PTHR10459">
    <property type="entry name" value="DNA LIGASE"/>
    <property type="match status" value="1"/>
</dbReference>
<dbReference type="InterPro" id="IPR004102">
    <property type="entry name" value="Poly(ADP-ribose)pol_reg_dom"/>
</dbReference>
<sequence length="1041" mass="116706">MATPAPQKPWKSEYAKSGRASCRTCSSPIAKDAFRLAKMVQSTQFDGMMAYWHHAGCIFKKKKQIHDWNDVEGADTLRWEDQQNLRKFIEGGPVEDANEEGQSAKGKGAKSKAKTKGVNEDGDESSGEYAIENAKSSRSTCKSCNEKIDKGQVRISTMVAADGGRFRGKVPQWRHAKCFLSMGHFSGPLASLPGWDTLTSEDQAQVQTLAKPSAAAKRKEAVKESKATTAKEPKAGRGKKTQAEQDETVEKPNKRRKQNDGKEAKATDGVGTTVAPKKVPKAKGPVTAGKQTKLDPELESKLEKQSKSLWEIKDKLREHVSIVELREMLAANNQDTTGSEYDVRERCADGMMFGVLAKCPLCEGYMEYQGGSYRCRGYLSAWSKCTFTTLTPERTTAKWEIGEACDNDYLLGWYKTQSKMKGERLLVPASQAEPTIAEKPRNCSESFLEGCEFAVIGRLSITHAKLKEKIEKAGGRVRSGATGIGNTVTCVVTTENVVEDEKHRRDLEYARAVPIVKEQYLLDCFEKKEKLPVDGYRLEIGSKPSIVKVKVKGRGAVHEDSGLQDTGHIVEEGKVIYTTTLNRSELATGINSFYVLQLIEEDAKKTVHLYRKWGRVGNDRIGGDKIEKLSKADGIKEFKRLFKEKTGNDWESWVNREDFEKQPGKFYPLDIDYGVDEVPKPDKALVGSKSRLHPRVINLMKMLFDLETYKAAMMEFEINMSEMPLGKLSKRHIERGYEVLTEIQNILKEAVHGPREQGLLVDASNRFFTLIPTVHPMIISDEQTLKSKIHMLDALRDIEIASEFLGSKVEEGTEEEDPLDTHYKKLHCDIRPIPHDSGDFKLVEKYLKQTHAPTHTDWALELEDVFAVDREGEADSFAPFKMCLDNHMLLWHGSRTTNYVGILSQGLRIAPPEAPVTGYMFGKGLYFADLVSKSAQYCYTTKKNPTGLMLLSEVALGKTNNLKSAKYMEKPLRGTNSTLGLGKTKPLETEFKKFEGDVTVPCGQPVPSGIRSDLMYNEYIVYDTAQVKLRFLLKVNFKHKR</sequence>
<keyword evidence="9" id="KW-0013">ADP-ribosylation</keyword>
<evidence type="ECO:0000256" key="5">
    <source>
        <dbReference type="ARBA" id="ARBA00022679"/>
    </source>
</evidence>
<dbReference type="SMART" id="SM00773">
    <property type="entry name" value="WGR"/>
    <property type="match status" value="1"/>
</dbReference>
<dbReference type="PROSITE" id="PS50064">
    <property type="entry name" value="ZF_PARP_2"/>
    <property type="match status" value="2"/>
</dbReference>
<keyword evidence="7" id="KW-0479">Metal-binding</keyword>
<evidence type="ECO:0000256" key="6">
    <source>
        <dbReference type="ARBA" id="ARBA00022695"/>
    </source>
</evidence>
<dbReference type="InterPro" id="IPR012982">
    <property type="entry name" value="PARP1-like_PADR1_Zn_ribbon"/>
</dbReference>
<feature type="compositionally biased region" description="Basic and acidic residues" evidence="19">
    <location>
        <begin position="217"/>
        <end position="235"/>
    </location>
</feature>
<dbReference type="GO" id="GO:0008270">
    <property type="term" value="F:zinc ion binding"/>
    <property type="evidence" value="ECO:0007669"/>
    <property type="project" value="UniProtKB-KW"/>
</dbReference>
<dbReference type="Gene3D" id="3.30.1740.10">
    <property type="entry name" value="Zinc finger, PARP-type"/>
    <property type="match status" value="2"/>
</dbReference>
<dbReference type="Pfam" id="PF00533">
    <property type="entry name" value="BRCT"/>
    <property type="match status" value="1"/>
</dbReference>
<evidence type="ECO:0000256" key="14">
    <source>
        <dbReference type="ARBA" id="ARBA00023242"/>
    </source>
</evidence>
<dbReference type="GO" id="GO:0003950">
    <property type="term" value="F:NAD+ poly-ADP-ribosyltransferase activity"/>
    <property type="evidence" value="ECO:0000318"/>
    <property type="project" value="GO_Central"/>
</dbReference>
<evidence type="ECO:0000256" key="8">
    <source>
        <dbReference type="ARBA" id="ARBA00022737"/>
    </source>
</evidence>
<dbReference type="Pfam" id="PF08063">
    <property type="entry name" value="Zn_ribbon_PADR1"/>
    <property type="match status" value="1"/>
</dbReference>
<dbReference type="Pfam" id="PF02877">
    <property type="entry name" value="PARP_reg"/>
    <property type="match status" value="1"/>
</dbReference>
<keyword evidence="4 18" id="KW-0328">Glycosyltransferase</keyword>
<reference evidence="26" key="3">
    <citation type="submission" date="2020-12" db="UniProtKB">
        <authorList>
            <consortium name="EnsemblPlants"/>
        </authorList>
    </citation>
    <scope>IDENTIFICATION</scope>
</reference>
<dbReference type="Gene3D" id="1.10.20.130">
    <property type="match status" value="1"/>
</dbReference>
<dbReference type="SMART" id="SM01335">
    <property type="entry name" value="PADR1"/>
    <property type="match status" value="1"/>
</dbReference>
<comment type="catalytic activity">
    <reaction evidence="2">
        <text>L-glutamyl-[protein] + NAD(+) = 5-O-(ADP-D-ribosyl)-L-glutamyl-[protein] + nicotinamide</text>
        <dbReference type="Rhea" id="RHEA:58224"/>
        <dbReference type="Rhea" id="RHEA-COMP:10208"/>
        <dbReference type="Rhea" id="RHEA-COMP:15089"/>
        <dbReference type="ChEBI" id="CHEBI:17154"/>
        <dbReference type="ChEBI" id="CHEBI:29973"/>
        <dbReference type="ChEBI" id="CHEBI:57540"/>
        <dbReference type="ChEBI" id="CHEBI:142540"/>
    </reaction>
</comment>
<evidence type="ECO:0000259" key="23">
    <source>
        <dbReference type="PROSITE" id="PS51060"/>
    </source>
</evidence>
<feature type="domain" description="PARP-type" evidence="20">
    <location>
        <begin position="129"/>
        <end position="214"/>
    </location>
</feature>
<comment type="catalytic activity">
    <reaction evidence="1">
        <text>L-aspartyl-[protein] + NAD(+) = 4-O-(ADP-D-ribosyl)-L-aspartyl-[protein] + nicotinamide</text>
        <dbReference type="Rhea" id="RHEA:54424"/>
        <dbReference type="Rhea" id="RHEA-COMP:9867"/>
        <dbReference type="Rhea" id="RHEA-COMP:13832"/>
        <dbReference type="ChEBI" id="CHEBI:17154"/>
        <dbReference type="ChEBI" id="CHEBI:29961"/>
        <dbReference type="ChEBI" id="CHEBI:57540"/>
        <dbReference type="ChEBI" id="CHEBI:138102"/>
    </reaction>
</comment>
<dbReference type="InterPro" id="IPR036616">
    <property type="entry name" value="Poly(ADP-ribose)pol_reg_dom_sf"/>
</dbReference>
<comment type="similarity">
    <text evidence="15">Belongs to the ARTD/PARP family.</text>
</comment>
<dbReference type="FunFam" id="3.30.1740.10:FF:000004">
    <property type="entry name" value="Poly [ADP-ribose] polymerase"/>
    <property type="match status" value="1"/>
</dbReference>
<proteinExistence type="inferred from homology"/>
<evidence type="ECO:0000256" key="16">
    <source>
        <dbReference type="ARBA" id="ARBA00024945"/>
    </source>
</evidence>
<dbReference type="Gene3D" id="3.90.228.10">
    <property type="match status" value="1"/>
</dbReference>
<dbReference type="PROSITE" id="PS52007">
    <property type="entry name" value="PADR1"/>
    <property type="match status" value="1"/>
</dbReference>
<comment type="function">
    <text evidence="16">Involved in the base excision repair (BER) pathway, by catalyzing the poly(ADP-ribosyl)ation of a limited number of acceptor proteins involved in chromatin architecture and in DNA metabolism. This modification follows DNA damages and appears as an obligatory step in a detection/signaling pathway leading to the reparation of DNA strand breaks.</text>
</comment>
<dbReference type="Gene3D" id="1.20.142.10">
    <property type="entry name" value="Poly(ADP-ribose) polymerase, regulatory domain"/>
    <property type="match status" value="1"/>
</dbReference>
<evidence type="ECO:0000256" key="13">
    <source>
        <dbReference type="ARBA" id="ARBA00023125"/>
    </source>
</evidence>
<evidence type="ECO:0000259" key="24">
    <source>
        <dbReference type="PROSITE" id="PS51977"/>
    </source>
</evidence>
<evidence type="ECO:0000256" key="12">
    <source>
        <dbReference type="ARBA" id="ARBA00023027"/>
    </source>
</evidence>
<dbReference type="GeneID" id="112285864"/>
<dbReference type="Pfam" id="PF21728">
    <property type="entry name" value="PADR1_N"/>
    <property type="match status" value="1"/>
</dbReference>
<reference evidence="25 27" key="1">
    <citation type="journal article" date="2008" name="Science">
        <title>The Physcomitrella genome reveals evolutionary insights into the conquest of land by plants.</title>
        <authorList>
            <person name="Rensing S."/>
            <person name="Lang D."/>
            <person name="Zimmer A."/>
            <person name="Terry A."/>
            <person name="Salamov A."/>
            <person name="Shapiro H."/>
            <person name="Nishiyama T."/>
            <person name="Perroud P.-F."/>
            <person name="Lindquist E."/>
            <person name="Kamisugi Y."/>
            <person name="Tanahashi T."/>
            <person name="Sakakibara K."/>
            <person name="Fujita T."/>
            <person name="Oishi K."/>
            <person name="Shin-I T."/>
            <person name="Kuroki Y."/>
            <person name="Toyoda A."/>
            <person name="Suzuki Y."/>
            <person name="Hashimoto A."/>
            <person name="Yamaguchi K."/>
            <person name="Sugano A."/>
            <person name="Kohara Y."/>
            <person name="Fujiyama A."/>
            <person name="Anterola A."/>
            <person name="Aoki S."/>
            <person name="Ashton N."/>
            <person name="Barbazuk W.B."/>
            <person name="Barker E."/>
            <person name="Bennetzen J."/>
            <person name="Bezanilla M."/>
            <person name="Blankenship R."/>
            <person name="Cho S.H."/>
            <person name="Dutcher S."/>
            <person name="Estelle M."/>
            <person name="Fawcett J.A."/>
            <person name="Gundlach H."/>
            <person name="Hanada K."/>
            <person name="Heyl A."/>
            <person name="Hicks K.A."/>
            <person name="Hugh J."/>
            <person name="Lohr M."/>
            <person name="Mayer K."/>
            <person name="Melkozernov A."/>
            <person name="Murata T."/>
            <person name="Nelson D."/>
            <person name="Pils B."/>
            <person name="Prigge M."/>
            <person name="Reiss B."/>
            <person name="Renner T."/>
            <person name="Rombauts S."/>
            <person name="Rushton P."/>
            <person name="Sanderfoot A."/>
            <person name="Schween G."/>
            <person name="Shiu S.-H."/>
            <person name="Stueber K."/>
            <person name="Theodoulou F.L."/>
            <person name="Tu H."/>
            <person name="Van de Peer Y."/>
            <person name="Verrier P.J."/>
            <person name="Waters E."/>
            <person name="Wood A."/>
            <person name="Yang L."/>
            <person name="Cove D."/>
            <person name="Cuming A."/>
            <person name="Hasebe M."/>
            <person name="Lucas S."/>
            <person name="Mishler D.B."/>
            <person name="Reski R."/>
            <person name="Grigoriev I."/>
            <person name="Quatrano R.S."/>
            <person name="Boore J.L."/>
        </authorList>
    </citation>
    <scope>NUCLEOTIDE SEQUENCE [LARGE SCALE GENOMIC DNA]</scope>
    <source>
        <strain evidence="26 27">cv. Gransden 2004</strain>
    </source>
</reference>
<dbReference type="AlphaFoldDB" id="A0A2K1K7N4"/>
<dbReference type="OrthoDB" id="2017365at2759"/>
<evidence type="ECO:0000313" key="25">
    <source>
        <dbReference type="EMBL" id="PNR49793.1"/>
    </source>
</evidence>
<dbReference type="RefSeq" id="XP_024382938.1">
    <property type="nucleotide sequence ID" value="XM_024527170.2"/>
</dbReference>
<dbReference type="InterPro" id="IPR050800">
    <property type="entry name" value="ARTD/PARP"/>
</dbReference>
<dbReference type="SMART" id="SM00292">
    <property type="entry name" value="BRCT"/>
    <property type="match status" value="1"/>
</dbReference>
<evidence type="ECO:0000256" key="3">
    <source>
        <dbReference type="ARBA" id="ARBA00004123"/>
    </source>
</evidence>
<dbReference type="GO" id="GO:0051287">
    <property type="term" value="F:NAD binding"/>
    <property type="evidence" value="ECO:0007669"/>
    <property type="project" value="InterPro"/>
</dbReference>
<dbReference type="InterPro" id="IPR036420">
    <property type="entry name" value="BRCT_dom_sf"/>
</dbReference>
<keyword evidence="14" id="KW-0539">Nucleus</keyword>
<feature type="region of interest" description="Disordered" evidence="19">
    <location>
        <begin position="210"/>
        <end position="295"/>
    </location>
</feature>
<dbReference type="Pfam" id="PF00645">
    <property type="entry name" value="zf-PARP"/>
    <property type="match status" value="2"/>
</dbReference>
<dbReference type="InterPro" id="IPR036930">
    <property type="entry name" value="WGR_dom_sf"/>
</dbReference>
<dbReference type="FunFam" id="2.20.25.630:FF:000001">
    <property type="entry name" value="Poly [ADP-ribose] polymerase"/>
    <property type="match status" value="1"/>
</dbReference>
<evidence type="ECO:0000256" key="19">
    <source>
        <dbReference type="SAM" id="MobiDB-lite"/>
    </source>
</evidence>
<dbReference type="STRING" id="3218.A0A2K1K7N4"/>
<dbReference type="FunFam" id="3.90.228.10:FF:000002">
    <property type="entry name" value="Poly [ADP-ribose] polymerase"/>
    <property type="match status" value="1"/>
</dbReference>
<dbReference type="FunFam" id="1.20.142.10:FF:000002">
    <property type="entry name" value="Poly [ADP-ribose] polymerase"/>
    <property type="match status" value="1"/>
</dbReference>
<dbReference type="GO" id="GO:0070212">
    <property type="term" value="P:protein poly-ADP-ribosylation"/>
    <property type="evidence" value="ECO:0007669"/>
    <property type="project" value="UniProtKB-ARBA"/>
</dbReference>
<gene>
    <name evidence="26" type="primary">LOC112285864</name>
    <name evidence="25" type="ORF">PHYPA_011689</name>
</gene>
<dbReference type="Gramene" id="Pp3c8_17220V3.3">
    <property type="protein sequence ID" value="Pp3c8_17220V3.3"/>
    <property type="gene ID" value="Pp3c8_17220"/>
</dbReference>
<dbReference type="PROSITE" id="PS50172">
    <property type="entry name" value="BRCT"/>
    <property type="match status" value="1"/>
</dbReference>
<dbReference type="InterPro" id="IPR001357">
    <property type="entry name" value="BRCT_dom"/>
</dbReference>
<keyword evidence="5 18" id="KW-0808">Transferase</keyword>
<evidence type="ECO:0000256" key="7">
    <source>
        <dbReference type="ARBA" id="ARBA00022723"/>
    </source>
</evidence>
<evidence type="ECO:0000259" key="20">
    <source>
        <dbReference type="PROSITE" id="PS50064"/>
    </source>
</evidence>
<keyword evidence="13" id="KW-0238">DNA-binding</keyword>
<keyword evidence="6" id="KW-0548">Nucleotidyltransferase</keyword>
<dbReference type="PROSITE" id="PS51977">
    <property type="entry name" value="WGR"/>
    <property type="match status" value="1"/>
</dbReference>
<evidence type="ECO:0000256" key="10">
    <source>
        <dbReference type="ARBA" id="ARBA00022771"/>
    </source>
</evidence>
<evidence type="ECO:0000256" key="9">
    <source>
        <dbReference type="ARBA" id="ARBA00022765"/>
    </source>
</evidence>
<dbReference type="GO" id="GO:0003677">
    <property type="term" value="F:DNA binding"/>
    <property type="evidence" value="ECO:0007669"/>
    <property type="project" value="UniProtKB-KW"/>
</dbReference>
<dbReference type="EC" id="2.4.2.-" evidence="18"/>
<keyword evidence="27" id="KW-1185">Reference proteome</keyword>
<evidence type="ECO:0000256" key="11">
    <source>
        <dbReference type="ARBA" id="ARBA00022833"/>
    </source>
</evidence>
<feature type="compositionally biased region" description="Basic and acidic residues" evidence="19">
    <location>
        <begin position="248"/>
        <end position="266"/>
    </location>
</feature>
<dbReference type="InterPro" id="IPR049296">
    <property type="entry name" value="PARP1-like_PADR1_N"/>
</dbReference>
<dbReference type="PROSITE" id="PS51059">
    <property type="entry name" value="PARP_CATALYTIC"/>
    <property type="match status" value="1"/>
</dbReference>
<feature type="compositionally biased region" description="Low complexity" evidence="19">
    <location>
        <begin position="272"/>
        <end position="288"/>
    </location>
</feature>
<feature type="region of interest" description="Disordered" evidence="19">
    <location>
        <begin position="89"/>
        <end position="132"/>
    </location>
</feature>
<comment type="catalytic activity">
    <reaction evidence="17">
        <text>NAD(+) + (ADP-D-ribosyl)n-acceptor = nicotinamide + (ADP-D-ribosyl)n+1-acceptor + H(+).</text>
        <dbReference type="EC" id="2.4.2.30"/>
    </reaction>
</comment>
<keyword evidence="11" id="KW-0862">Zinc</keyword>
<keyword evidence="8" id="KW-0677">Repeat</keyword>
<dbReference type="InterPro" id="IPR001510">
    <property type="entry name" value="Znf_PARP"/>
</dbReference>
<dbReference type="SMART" id="SM01336">
    <property type="entry name" value="zf-PARP"/>
    <property type="match status" value="2"/>
</dbReference>
<dbReference type="PIRSF" id="PIRSF000489">
    <property type="entry name" value="NAD_ADPRT"/>
    <property type="match status" value="1"/>
</dbReference>
<dbReference type="InterPro" id="IPR008288">
    <property type="entry name" value="PARP"/>
</dbReference>
<dbReference type="Proteomes" id="UP000006727">
    <property type="component" value="Chromosome 8"/>
</dbReference>
<feature type="domain" description="PARP catalytic" evidence="22">
    <location>
        <begin position="817"/>
        <end position="1041"/>
    </location>
</feature>
<evidence type="ECO:0000256" key="17">
    <source>
        <dbReference type="ARBA" id="ARBA00033987"/>
    </source>
</evidence>
<dbReference type="SUPFAM" id="SSF47587">
    <property type="entry name" value="Domain of poly(ADP-ribose) polymerase"/>
    <property type="match status" value="1"/>
</dbReference>
<dbReference type="Pfam" id="PF00644">
    <property type="entry name" value="PARP"/>
    <property type="match status" value="1"/>
</dbReference>
<dbReference type="GO" id="GO:0016779">
    <property type="term" value="F:nucleotidyltransferase activity"/>
    <property type="evidence" value="ECO:0007669"/>
    <property type="project" value="UniProtKB-KW"/>
</dbReference>
<dbReference type="Gramene" id="Pp3c8_17220V3.1">
    <property type="protein sequence ID" value="Pp3c8_17220V3.1"/>
    <property type="gene ID" value="Pp3c8_17220"/>
</dbReference>
<name>A0A2K1K7N4_PHYPA</name>
<evidence type="ECO:0000259" key="22">
    <source>
        <dbReference type="PROSITE" id="PS51059"/>
    </source>
</evidence>
<evidence type="ECO:0000313" key="26">
    <source>
        <dbReference type="EnsemblPlants" id="Pp3c8_17220V3.1"/>
    </source>
</evidence>
<dbReference type="InterPro" id="IPR012317">
    <property type="entry name" value="Poly(ADP-ribose)pol_cat_dom"/>
</dbReference>
<evidence type="ECO:0000256" key="1">
    <source>
        <dbReference type="ARBA" id="ARBA00000438"/>
    </source>
</evidence>
<dbReference type="PROSITE" id="PS00347">
    <property type="entry name" value="ZF_PARP_1"/>
    <property type="match status" value="1"/>
</dbReference>
<feature type="domain" description="PARP alpha-helical" evidence="23">
    <location>
        <begin position="689"/>
        <end position="806"/>
    </location>
</feature>
<accession>A0A2K1K7N4</accession>
<dbReference type="CDD" id="cd08001">
    <property type="entry name" value="WGR_PARP1_like"/>
    <property type="match status" value="1"/>
</dbReference>
<dbReference type="Gene3D" id="3.40.50.10190">
    <property type="entry name" value="BRCT domain"/>
    <property type="match status" value="1"/>
</dbReference>
<dbReference type="FunFam" id="3.30.1740.10:FF:000024">
    <property type="entry name" value="Poly [ADP-ribose] polymerase"/>
    <property type="match status" value="1"/>
</dbReference>
<dbReference type="EnsemblPlants" id="Pp3c8_17220V3.3">
    <property type="protein sequence ID" value="Pp3c8_17220V3.3"/>
    <property type="gene ID" value="Pp3c8_17220"/>
</dbReference>